<evidence type="ECO:0000256" key="1">
    <source>
        <dbReference type="PROSITE-ProRule" id="PRU00169"/>
    </source>
</evidence>
<dbReference type="Gene3D" id="3.30.450.20">
    <property type="entry name" value="PAS domain"/>
    <property type="match status" value="1"/>
</dbReference>
<dbReference type="InterPro" id="IPR011006">
    <property type="entry name" value="CheY-like_superfamily"/>
</dbReference>
<reference evidence="3 4" key="1">
    <citation type="submission" date="2016-07" db="EMBL/GenBank/DDBJ databases">
        <authorList>
            <person name="Lefevre C.T."/>
        </authorList>
    </citation>
    <scope>NUCLEOTIDE SEQUENCE [LARGE SCALE GENOMIC DNA]</scope>
    <source>
        <strain evidence="3">PR1</strain>
    </source>
</reference>
<dbReference type="OrthoDB" id="7326651at2"/>
<organism evidence="3 4">
    <name type="scientific">Candidatus Terasakiella magnetica</name>
    <dbReference type="NCBI Taxonomy" id="1867952"/>
    <lineage>
        <taxon>Bacteria</taxon>
        <taxon>Pseudomonadati</taxon>
        <taxon>Pseudomonadota</taxon>
        <taxon>Alphaproteobacteria</taxon>
        <taxon>Rhodospirillales</taxon>
        <taxon>Terasakiellaceae</taxon>
        <taxon>Terasakiella</taxon>
    </lineage>
</organism>
<dbReference type="InterPro" id="IPR035965">
    <property type="entry name" value="PAS-like_dom_sf"/>
</dbReference>
<dbReference type="EMBL" id="FLYE01000002">
    <property type="protein sequence ID" value="SCA55553.1"/>
    <property type="molecule type" value="Genomic_DNA"/>
</dbReference>
<dbReference type="Proteomes" id="UP000231658">
    <property type="component" value="Unassembled WGS sequence"/>
</dbReference>
<dbReference type="GO" id="GO:0000160">
    <property type="term" value="P:phosphorelay signal transduction system"/>
    <property type="evidence" value="ECO:0007669"/>
    <property type="project" value="InterPro"/>
</dbReference>
<dbReference type="SUPFAM" id="SSF52172">
    <property type="entry name" value="CheY-like"/>
    <property type="match status" value="1"/>
</dbReference>
<dbReference type="SUPFAM" id="SSF55785">
    <property type="entry name" value="PYP-like sensor domain (PAS domain)"/>
    <property type="match status" value="1"/>
</dbReference>
<dbReference type="STRING" id="1867952.MTBPR1_100194"/>
<dbReference type="PANTHER" id="PTHR45228">
    <property type="entry name" value="CYCLIC DI-GMP PHOSPHODIESTERASE TM_0186-RELATED"/>
    <property type="match status" value="1"/>
</dbReference>
<dbReference type="InterPro" id="IPR001789">
    <property type="entry name" value="Sig_transdc_resp-reg_receiver"/>
</dbReference>
<dbReference type="Gene3D" id="3.40.50.2300">
    <property type="match status" value="1"/>
</dbReference>
<dbReference type="InterPro" id="IPR052020">
    <property type="entry name" value="Cyclic_di-GMP/3'3'-cGAMP_PDE"/>
</dbReference>
<keyword evidence="1" id="KW-0597">Phosphoprotein</keyword>
<feature type="modified residue" description="4-aspartylphosphate" evidence="1">
    <location>
        <position position="86"/>
    </location>
</feature>
<dbReference type="RefSeq" id="WP_069186259.1">
    <property type="nucleotide sequence ID" value="NZ_FLYE01000002.1"/>
</dbReference>
<dbReference type="PROSITE" id="PS50110">
    <property type="entry name" value="RESPONSE_REGULATORY"/>
    <property type="match status" value="1"/>
</dbReference>
<gene>
    <name evidence="3" type="ORF">MTBPR1_100194</name>
</gene>
<evidence type="ECO:0000259" key="2">
    <source>
        <dbReference type="PROSITE" id="PS50110"/>
    </source>
</evidence>
<dbReference type="AlphaFoldDB" id="A0A1C3RE39"/>
<evidence type="ECO:0000313" key="4">
    <source>
        <dbReference type="Proteomes" id="UP000231658"/>
    </source>
</evidence>
<name>A0A1C3RE39_9PROT</name>
<dbReference type="PANTHER" id="PTHR45228:SF9">
    <property type="entry name" value="3'3'-CGAMP-SPECIFIC PHOSPHODIESTERASE 2"/>
    <property type="match status" value="1"/>
</dbReference>
<evidence type="ECO:0000313" key="3">
    <source>
        <dbReference type="EMBL" id="SCA55553.1"/>
    </source>
</evidence>
<protein>
    <recommendedName>
        <fullName evidence="2">Response regulatory domain-containing protein</fullName>
    </recommendedName>
</protein>
<accession>A0A1C3RE39</accession>
<proteinExistence type="predicted"/>
<sequence>MVTSWDDDDDFLLDDEEEQAQVDTPIIAPWAMLVVDDEVGVHDVTKLALKRFSYQGRGLEFISAFSAKEAIEILKARDDIALILLDVVMETDHAGLDCARQIRDDLGNENVRIVLRTGQPGQAPEQDVILAYDINDYRAKTELTAERLFSTVVSALRSYTDITALEEYREDAYGLLAQNNQTIQHLIDLSETALFQLGRDDHIQRCNLAFAKLMGKEMKELVGFPLRKVAPEVLSNACIGEGQTSISMNGRSYLLKTQQSDLNRCCRLVVESN</sequence>
<keyword evidence="4" id="KW-1185">Reference proteome</keyword>
<feature type="domain" description="Response regulatory" evidence="2">
    <location>
        <begin position="31"/>
        <end position="155"/>
    </location>
</feature>